<accession>A0A4U5N3H5</accession>
<reference evidence="1 2" key="1">
    <citation type="journal article" date="2015" name="Genome Biol.">
        <title>Comparative genomics of Steinernema reveals deeply conserved gene regulatory networks.</title>
        <authorList>
            <person name="Dillman A.R."/>
            <person name="Macchietto M."/>
            <person name="Porter C.F."/>
            <person name="Rogers A."/>
            <person name="Williams B."/>
            <person name="Antoshechkin I."/>
            <person name="Lee M.M."/>
            <person name="Goodwin Z."/>
            <person name="Lu X."/>
            <person name="Lewis E.E."/>
            <person name="Goodrich-Blair H."/>
            <person name="Stock S.P."/>
            <person name="Adams B.J."/>
            <person name="Sternberg P.W."/>
            <person name="Mortazavi A."/>
        </authorList>
    </citation>
    <scope>NUCLEOTIDE SEQUENCE [LARGE SCALE GENOMIC DNA]</scope>
    <source>
        <strain evidence="1 2">ALL</strain>
    </source>
</reference>
<name>A0A4U5N3H5_STECR</name>
<dbReference type="OrthoDB" id="10607615at2759"/>
<reference evidence="1 2" key="2">
    <citation type="journal article" date="2019" name="G3 (Bethesda)">
        <title>Hybrid Assembly of the Genome of the Entomopathogenic Nematode Steinernema carpocapsae Identifies the X-Chromosome.</title>
        <authorList>
            <person name="Serra L."/>
            <person name="Macchietto M."/>
            <person name="Macias-Munoz A."/>
            <person name="McGill C.J."/>
            <person name="Rodriguez I.M."/>
            <person name="Rodriguez B."/>
            <person name="Murad R."/>
            <person name="Mortazavi A."/>
        </authorList>
    </citation>
    <scope>NUCLEOTIDE SEQUENCE [LARGE SCALE GENOMIC DNA]</scope>
    <source>
        <strain evidence="1 2">ALL</strain>
    </source>
</reference>
<comment type="caution">
    <text evidence="1">The sequence shown here is derived from an EMBL/GenBank/DDBJ whole genome shotgun (WGS) entry which is preliminary data.</text>
</comment>
<keyword evidence="2" id="KW-1185">Reference proteome</keyword>
<evidence type="ECO:0008006" key="3">
    <source>
        <dbReference type="Google" id="ProtNLM"/>
    </source>
</evidence>
<evidence type="ECO:0000313" key="1">
    <source>
        <dbReference type="EMBL" id="TKR76878.1"/>
    </source>
</evidence>
<dbReference type="Gene3D" id="4.10.1000.10">
    <property type="entry name" value="Zinc finger, CCCH-type"/>
    <property type="match status" value="1"/>
</dbReference>
<dbReference type="EMBL" id="AZBU02000005">
    <property type="protein sequence ID" value="TKR76878.1"/>
    <property type="molecule type" value="Genomic_DNA"/>
</dbReference>
<dbReference type="Proteomes" id="UP000298663">
    <property type="component" value="Unassembled WGS sequence"/>
</dbReference>
<organism evidence="1 2">
    <name type="scientific">Steinernema carpocapsae</name>
    <name type="common">Entomopathogenic nematode</name>
    <dbReference type="NCBI Taxonomy" id="34508"/>
    <lineage>
        <taxon>Eukaryota</taxon>
        <taxon>Metazoa</taxon>
        <taxon>Ecdysozoa</taxon>
        <taxon>Nematoda</taxon>
        <taxon>Chromadorea</taxon>
        <taxon>Rhabditida</taxon>
        <taxon>Tylenchina</taxon>
        <taxon>Panagrolaimomorpha</taxon>
        <taxon>Strongyloidoidea</taxon>
        <taxon>Steinernematidae</taxon>
        <taxon>Steinernema</taxon>
    </lineage>
</organism>
<proteinExistence type="predicted"/>
<evidence type="ECO:0000313" key="2">
    <source>
        <dbReference type="Proteomes" id="UP000298663"/>
    </source>
</evidence>
<dbReference type="AlphaFoldDB" id="A0A4U5N3H5"/>
<sequence length="242" mass="27179">MTFPTKRTGSARAVISRSPRCLPPPQNAPFGKRRFDVCIANPVIFCYKTNRQLARVPLRSGCRPLRLIPFPELASSDFSSSAMNRQLNVTPSPVSSSMDDCKSLDKDFKLLSTTKSSFNRFTVSPPKTPNCASGEMLNDTYKTRWCRNAGGACPFLNLPGGCQFAHSEKELRRQPERVAELNAKRLVTMPPPKPHEALDVPLNSEGIPVAADYRKKCVKEEHEKWIDQQIPFLEKIFGKKKN</sequence>
<gene>
    <name evidence="1" type="ORF">L596_017950</name>
</gene>
<protein>
    <recommendedName>
        <fullName evidence="3">C3H1-type domain-containing protein</fullName>
    </recommendedName>
</protein>